<evidence type="ECO:0000313" key="14">
    <source>
        <dbReference type="Proteomes" id="UP000441208"/>
    </source>
</evidence>
<reference evidence="10 11" key="1">
    <citation type="submission" date="2018-08" db="EMBL/GenBank/DDBJ databases">
        <title>Genomic investigation of the strawberry pathogen Phytophthora fragariae indicates pathogenicity is determined by transcriptional variation in three key races.</title>
        <authorList>
            <person name="Adams T.M."/>
            <person name="Armitage A.D."/>
            <person name="Sobczyk M.K."/>
            <person name="Bates H.J."/>
            <person name="Dunwell J.M."/>
            <person name="Nellist C.F."/>
            <person name="Harrison R.J."/>
        </authorList>
    </citation>
    <scope>NUCLEOTIDE SEQUENCE [LARGE SCALE GENOMIC DNA]</scope>
    <source>
        <strain evidence="9 12">A4</strain>
        <strain evidence="8 16">BC-23</strain>
        <strain evidence="7 11">NOV-27</strain>
        <strain evidence="6 13">NOV-5</strain>
        <strain evidence="4 14">NOV-71</strain>
        <strain evidence="2 10">NOV-9</strain>
        <strain evidence="5 17">ONT-3</strain>
        <strain evidence="3 15">SCRP245</strain>
    </source>
</reference>
<protein>
    <submittedName>
        <fullName evidence="2">Uncharacterized protein</fullName>
    </submittedName>
</protein>
<dbReference type="Proteomes" id="UP000437068">
    <property type="component" value="Unassembled WGS sequence"/>
</dbReference>
<dbReference type="Proteomes" id="UP000460718">
    <property type="component" value="Unassembled WGS sequence"/>
</dbReference>
<evidence type="ECO:0000313" key="12">
    <source>
        <dbReference type="Proteomes" id="UP000437068"/>
    </source>
</evidence>
<evidence type="ECO:0000313" key="3">
    <source>
        <dbReference type="EMBL" id="KAE9012738.1"/>
    </source>
</evidence>
<evidence type="ECO:0000313" key="17">
    <source>
        <dbReference type="Proteomes" id="UP000488956"/>
    </source>
</evidence>
<dbReference type="EMBL" id="QXGB01000735">
    <property type="protein sequence ID" value="KAE9205595.1"/>
    <property type="molecule type" value="Genomic_DNA"/>
</dbReference>
<dbReference type="AlphaFoldDB" id="A0A6A3ENX4"/>
<evidence type="ECO:0000313" key="8">
    <source>
        <dbReference type="EMBL" id="KAE9223633.1"/>
    </source>
</evidence>
<dbReference type="EMBL" id="QXFX01000760">
    <property type="protein sequence ID" value="KAE9105125.1"/>
    <property type="molecule type" value="Genomic_DNA"/>
</dbReference>
<dbReference type="EMBL" id="QXGC01000713">
    <property type="protein sequence ID" value="KAE9223633.1"/>
    <property type="molecule type" value="Genomic_DNA"/>
</dbReference>
<evidence type="ECO:0000313" key="15">
    <source>
        <dbReference type="Proteomes" id="UP000460718"/>
    </source>
</evidence>
<evidence type="ECO:0000313" key="16">
    <source>
        <dbReference type="Proteomes" id="UP000476176"/>
    </source>
</evidence>
<dbReference type="EMBL" id="QXGE01000480">
    <property type="protein sequence ID" value="KAE9311279.1"/>
    <property type="molecule type" value="Genomic_DNA"/>
</dbReference>
<sequence length="31" mass="3317">MDSVDDYTAVDDGGVTDRKHVSSESLDGCDQ</sequence>
<evidence type="ECO:0000313" key="13">
    <source>
        <dbReference type="Proteomes" id="UP000440732"/>
    </source>
</evidence>
<dbReference type="EMBL" id="QXFW01000422">
    <property type="protein sequence ID" value="KAE9012738.1"/>
    <property type="molecule type" value="Genomic_DNA"/>
</dbReference>
<gene>
    <name evidence="9" type="ORF">PF001_g9801</name>
    <name evidence="8" type="ORF">PF004_g12468</name>
    <name evidence="7" type="ORF">PF005_g13338</name>
    <name evidence="6" type="ORF">PF006_g12947</name>
    <name evidence="4" type="ORF">PF007_g13926</name>
    <name evidence="2" type="ORF">PF009_g14876</name>
    <name evidence="5" type="ORF">PF010_g13133</name>
    <name evidence="3" type="ORF">PF011_g8781</name>
</gene>
<dbReference type="EMBL" id="QXGA01000748">
    <property type="protein sequence ID" value="KAE9141907.1"/>
    <property type="molecule type" value="Genomic_DNA"/>
</dbReference>
<dbReference type="EMBL" id="QXGF01000831">
    <property type="protein sequence ID" value="KAE8935165.1"/>
    <property type="molecule type" value="Genomic_DNA"/>
</dbReference>
<dbReference type="Proteomes" id="UP000440732">
    <property type="component" value="Unassembled WGS sequence"/>
</dbReference>
<dbReference type="EMBL" id="QXFZ01000787">
    <property type="protein sequence ID" value="KAE9104815.1"/>
    <property type="molecule type" value="Genomic_DNA"/>
</dbReference>
<keyword evidence="11" id="KW-1185">Reference proteome</keyword>
<evidence type="ECO:0000313" key="10">
    <source>
        <dbReference type="Proteomes" id="UP000429523"/>
    </source>
</evidence>
<evidence type="ECO:0000313" key="4">
    <source>
        <dbReference type="EMBL" id="KAE9104815.1"/>
    </source>
</evidence>
<feature type="region of interest" description="Disordered" evidence="1">
    <location>
        <begin position="1"/>
        <end position="31"/>
    </location>
</feature>
<evidence type="ECO:0000313" key="9">
    <source>
        <dbReference type="EMBL" id="KAE9311279.1"/>
    </source>
</evidence>
<name>A0A6A3ENX4_9STRA</name>
<evidence type="ECO:0000313" key="6">
    <source>
        <dbReference type="EMBL" id="KAE9141907.1"/>
    </source>
</evidence>
<proteinExistence type="predicted"/>
<evidence type="ECO:0000256" key="1">
    <source>
        <dbReference type="SAM" id="MobiDB-lite"/>
    </source>
</evidence>
<accession>A0A6A3ENX4</accession>
<organism evidence="2 10">
    <name type="scientific">Phytophthora fragariae</name>
    <dbReference type="NCBI Taxonomy" id="53985"/>
    <lineage>
        <taxon>Eukaryota</taxon>
        <taxon>Sar</taxon>
        <taxon>Stramenopiles</taxon>
        <taxon>Oomycota</taxon>
        <taxon>Peronosporomycetes</taxon>
        <taxon>Peronosporales</taxon>
        <taxon>Peronosporaceae</taxon>
        <taxon>Phytophthora</taxon>
    </lineage>
</organism>
<dbReference type="Proteomes" id="UP000488956">
    <property type="component" value="Unassembled WGS sequence"/>
</dbReference>
<evidence type="ECO:0000313" key="5">
    <source>
        <dbReference type="EMBL" id="KAE9105125.1"/>
    </source>
</evidence>
<evidence type="ECO:0000313" key="11">
    <source>
        <dbReference type="Proteomes" id="UP000433483"/>
    </source>
</evidence>
<evidence type="ECO:0000313" key="7">
    <source>
        <dbReference type="EMBL" id="KAE9205595.1"/>
    </source>
</evidence>
<dbReference type="Proteomes" id="UP000429523">
    <property type="component" value="Unassembled WGS sequence"/>
</dbReference>
<dbReference type="Proteomes" id="UP000433483">
    <property type="component" value="Unassembled WGS sequence"/>
</dbReference>
<evidence type="ECO:0000313" key="2">
    <source>
        <dbReference type="EMBL" id="KAE8935165.1"/>
    </source>
</evidence>
<comment type="caution">
    <text evidence="2">The sequence shown here is derived from an EMBL/GenBank/DDBJ whole genome shotgun (WGS) entry which is preliminary data.</text>
</comment>
<dbReference type="Proteomes" id="UP000476176">
    <property type="component" value="Unassembled WGS sequence"/>
</dbReference>
<dbReference type="Proteomes" id="UP000441208">
    <property type="component" value="Unassembled WGS sequence"/>
</dbReference>